<comment type="similarity">
    <text evidence="1">In the C-terminal section; belongs to the class-I pyridoxal-phosphate-dependent aminotransferase family.</text>
</comment>
<keyword evidence="8" id="KW-1185">Reference proteome</keyword>
<dbReference type="InterPro" id="IPR000524">
    <property type="entry name" value="Tscrpt_reg_HTH_GntR"/>
</dbReference>
<dbReference type="PANTHER" id="PTHR46577:SF1">
    <property type="entry name" value="HTH-TYPE TRANSCRIPTIONAL REGULATORY PROTEIN GABR"/>
    <property type="match status" value="1"/>
</dbReference>
<evidence type="ECO:0000313" key="7">
    <source>
        <dbReference type="EMBL" id="TFF27253.1"/>
    </source>
</evidence>
<dbReference type="Proteomes" id="UP000298179">
    <property type="component" value="Unassembled WGS sequence"/>
</dbReference>
<name>A0A4Y8RTC2_9HYPH</name>
<keyword evidence="3" id="KW-0805">Transcription regulation</keyword>
<proteinExistence type="inferred from homology"/>
<comment type="caution">
    <text evidence="7">The sequence shown here is derived from an EMBL/GenBank/DDBJ whole genome shotgun (WGS) entry which is preliminary data.</text>
</comment>
<dbReference type="OrthoDB" id="9794015at2"/>
<reference evidence="7 8" key="1">
    <citation type="submission" date="2019-03" db="EMBL/GenBank/DDBJ databases">
        <title>Jiella endophytica sp. nov., a novel endophytic bacterium isolated from root of Ficus microcarpa Linn. f.</title>
        <authorList>
            <person name="Tuo L."/>
        </authorList>
    </citation>
    <scope>NUCLEOTIDE SEQUENCE [LARGE SCALE GENOMIC DNA]</scope>
    <source>
        <strain evidence="7 8">CBS5Q-3</strain>
    </source>
</reference>
<dbReference type="GO" id="GO:0003700">
    <property type="term" value="F:DNA-binding transcription factor activity"/>
    <property type="evidence" value="ECO:0007669"/>
    <property type="project" value="InterPro"/>
</dbReference>
<dbReference type="InterPro" id="IPR036390">
    <property type="entry name" value="WH_DNA-bd_sf"/>
</dbReference>
<dbReference type="InterPro" id="IPR051446">
    <property type="entry name" value="HTH_trans_reg/aminotransferase"/>
</dbReference>
<evidence type="ECO:0000256" key="2">
    <source>
        <dbReference type="ARBA" id="ARBA00022898"/>
    </source>
</evidence>
<keyword evidence="4" id="KW-0238">DNA-binding</keyword>
<keyword evidence="7" id="KW-0808">Transferase</keyword>
<evidence type="ECO:0000313" key="8">
    <source>
        <dbReference type="Proteomes" id="UP000298179"/>
    </source>
</evidence>
<evidence type="ECO:0000256" key="3">
    <source>
        <dbReference type="ARBA" id="ARBA00023015"/>
    </source>
</evidence>
<accession>A0A4Y8RTC2</accession>
<organism evidence="7 8">
    <name type="scientific">Jiella endophytica</name>
    <dbReference type="NCBI Taxonomy" id="2558362"/>
    <lineage>
        <taxon>Bacteria</taxon>
        <taxon>Pseudomonadati</taxon>
        <taxon>Pseudomonadota</taxon>
        <taxon>Alphaproteobacteria</taxon>
        <taxon>Hyphomicrobiales</taxon>
        <taxon>Aurantimonadaceae</taxon>
        <taxon>Jiella</taxon>
    </lineage>
</organism>
<dbReference type="AlphaFoldDB" id="A0A4Y8RTC2"/>
<dbReference type="SUPFAM" id="SSF53383">
    <property type="entry name" value="PLP-dependent transferases"/>
    <property type="match status" value="1"/>
</dbReference>
<dbReference type="Gene3D" id="1.10.10.10">
    <property type="entry name" value="Winged helix-like DNA-binding domain superfamily/Winged helix DNA-binding domain"/>
    <property type="match status" value="1"/>
</dbReference>
<keyword evidence="5" id="KW-0804">Transcription</keyword>
<protein>
    <submittedName>
        <fullName evidence="7">PLP-dependent aminotransferase family protein</fullName>
    </submittedName>
</protein>
<keyword evidence="2" id="KW-0663">Pyridoxal phosphate</keyword>
<evidence type="ECO:0000256" key="4">
    <source>
        <dbReference type="ARBA" id="ARBA00023125"/>
    </source>
</evidence>
<evidence type="ECO:0000259" key="6">
    <source>
        <dbReference type="PROSITE" id="PS50949"/>
    </source>
</evidence>
<dbReference type="InterPro" id="IPR004839">
    <property type="entry name" value="Aminotransferase_I/II_large"/>
</dbReference>
<gene>
    <name evidence="7" type="ORF">E3C22_01900</name>
</gene>
<dbReference type="Pfam" id="PF00155">
    <property type="entry name" value="Aminotran_1_2"/>
    <property type="match status" value="1"/>
</dbReference>
<sequence>MTMAFLDLATLHRPVYQSLADQIARAIADGRLANGVKLPPHRILAHDLDISVQTVSRAYEELIRRGLVSGETGRGSFVRRQEPSSDVPYLQERPGEIVDLSILKPVCEAMHLDRMKTVLAELATDLPASAALSFRPNVIFPGHRIVASEWLRHCGLKTSPDNVILTNGATAGMTVAMMSAASTGTVIATEAVGHHTLVPLASYLGLKIAGVEIDGEGMVPEALAALCRQEDVRAIFLQPSPINPSATMMGLERREALIAVARENALAIIENDPLGPLIEDRPPPLAALAPERTLYVTSFTKTVLPGLRTGYLVAPDRLMPAVANRHLVSHWIATPLLAEIASRWVRDGTAMELLRWQRAALKVRQAIVRDMLAGVEYGAHPEGLHVWVPLKSRAEEEVFVSQARLRGVALAPGRSFQIGRDEHPAVRIALGAASETELRSGLRIVASLHQAAPEPLLLAI</sequence>
<dbReference type="SMART" id="SM00345">
    <property type="entry name" value="HTH_GNTR"/>
    <property type="match status" value="1"/>
</dbReference>
<dbReference type="PROSITE" id="PS50949">
    <property type="entry name" value="HTH_GNTR"/>
    <property type="match status" value="1"/>
</dbReference>
<dbReference type="InterPro" id="IPR015424">
    <property type="entry name" value="PyrdxlP-dep_Trfase"/>
</dbReference>
<dbReference type="Gene3D" id="3.40.640.10">
    <property type="entry name" value="Type I PLP-dependent aspartate aminotransferase-like (Major domain)"/>
    <property type="match status" value="1"/>
</dbReference>
<dbReference type="CDD" id="cd07377">
    <property type="entry name" value="WHTH_GntR"/>
    <property type="match status" value="1"/>
</dbReference>
<keyword evidence="7" id="KW-0032">Aminotransferase</keyword>
<dbReference type="InterPro" id="IPR015421">
    <property type="entry name" value="PyrdxlP-dep_Trfase_major"/>
</dbReference>
<dbReference type="InterPro" id="IPR036388">
    <property type="entry name" value="WH-like_DNA-bd_sf"/>
</dbReference>
<dbReference type="GO" id="GO:0008483">
    <property type="term" value="F:transaminase activity"/>
    <property type="evidence" value="ECO:0007669"/>
    <property type="project" value="UniProtKB-KW"/>
</dbReference>
<dbReference type="EMBL" id="SOZD01000001">
    <property type="protein sequence ID" value="TFF27253.1"/>
    <property type="molecule type" value="Genomic_DNA"/>
</dbReference>
<dbReference type="Pfam" id="PF00392">
    <property type="entry name" value="GntR"/>
    <property type="match status" value="1"/>
</dbReference>
<dbReference type="RefSeq" id="WP_134759687.1">
    <property type="nucleotide sequence ID" value="NZ_SOZD01000001.1"/>
</dbReference>
<feature type="domain" description="HTH gntR-type" evidence="6">
    <location>
        <begin position="13"/>
        <end position="81"/>
    </location>
</feature>
<dbReference type="SUPFAM" id="SSF46785">
    <property type="entry name" value="Winged helix' DNA-binding domain"/>
    <property type="match status" value="1"/>
</dbReference>
<evidence type="ECO:0000256" key="5">
    <source>
        <dbReference type="ARBA" id="ARBA00023163"/>
    </source>
</evidence>
<evidence type="ECO:0000256" key="1">
    <source>
        <dbReference type="ARBA" id="ARBA00005384"/>
    </source>
</evidence>
<dbReference type="GO" id="GO:0003677">
    <property type="term" value="F:DNA binding"/>
    <property type="evidence" value="ECO:0007669"/>
    <property type="project" value="UniProtKB-KW"/>
</dbReference>
<dbReference type="GO" id="GO:0030170">
    <property type="term" value="F:pyridoxal phosphate binding"/>
    <property type="evidence" value="ECO:0007669"/>
    <property type="project" value="InterPro"/>
</dbReference>
<dbReference type="PANTHER" id="PTHR46577">
    <property type="entry name" value="HTH-TYPE TRANSCRIPTIONAL REGULATORY PROTEIN GABR"/>
    <property type="match status" value="1"/>
</dbReference>
<dbReference type="CDD" id="cd00609">
    <property type="entry name" value="AAT_like"/>
    <property type="match status" value="1"/>
</dbReference>